<dbReference type="Proteomes" id="UP001642260">
    <property type="component" value="Unassembled WGS sequence"/>
</dbReference>
<dbReference type="AlphaFoldDB" id="A0ABC8JNG9"/>
<feature type="region of interest" description="Disordered" evidence="1">
    <location>
        <begin position="33"/>
        <end position="102"/>
    </location>
</feature>
<evidence type="ECO:0000313" key="3">
    <source>
        <dbReference type="Proteomes" id="UP001642260"/>
    </source>
</evidence>
<reference evidence="2 3" key="1">
    <citation type="submission" date="2022-03" db="EMBL/GenBank/DDBJ databases">
        <authorList>
            <person name="Macdonald S."/>
            <person name="Ahmed S."/>
            <person name="Newling K."/>
        </authorList>
    </citation>
    <scope>NUCLEOTIDE SEQUENCE [LARGE SCALE GENOMIC DNA]</scope>
</reference>
<feature type="compositionally biased region" description="Basic and acidic residues" evidence="1">
    <location>
        <begin position="81"/>
        <end position="91"/>
    </location>
</feature>
<protein>
    <submittedName>
        <fullName evidence="2">Uncharacterized protein</fullName>
    </submittedName>
</protein>
<accession>A0ABC8JNG9</accession>
<dbReference type="PANTHER" id="PTHR35133">
    <property type="entry name" value="PROTEIN EFFECTOR OF TRANSCRIPTION 2-RELATED"/>
    <property type="match status" value="1"/>
</dbReference>
<organism evidence="2 3">
    <name type="scientific">Eruca vesicaria subsp. sativa</name>
    <name type="common">Garden rocket</name>
    <name type="synonym">Eruca sativa</name>
    <dbReference type="NCBI Taxonomy" id="29727"/>
    <lineage>
        <taxon>Eukaryota</taxon>
        <taxon>Viridiplantae</taxon>
        <taxon>Streptophyta</taxon>
        <taxon>Embryophyta</taxon>
        <taxon>Tracheophyta</taxon>
        <taxon>Spermatophyta</taxon>
        <taxon>Magnoliopsida</taxon>
        <taxon>eudicotyledons</taxon>
        <taxon>Gunneridae</taxon>
        <taxon>Pentapetalae</taxon>
        <taxon>rosids</taxon>
        <taxon>malvids</taxon>
        <taxon>Brassicales</taxon>
        <taxon>Brassicaceae</taxon>
        <taxon>Brassiceae</taxon>
        <taxon>Eruca</taxon>
    </lineage>
</organism>
<evidence type="ECO:0000313" key="2">
    <source>
        <dbReference type="EMBL" id="CAH8333004.1"/>
    </source>
</evidence>
<dbReference type="EMBL" id="CAKOAT010120710">
    <property type="protein sequence ID" value="CAH8333004.1"/>
    <property type="molecule type" value="Genomic_DNA"/>
</dbReference>
<comment type="caution">
    <text evidence="2">The sequence shown here is derived from an EMBL/GenBank/DDBJ whole genome shotgun (WGS) entry which is preliminary data.</text>
</comment>
<sequence>MIRCKSKPVSRRKRCEDHKGMRVNAFFFLLNPTERDKSKPVTRSSSMNQEEPGQSLLCEATTKNGLPCTRSAPKGSRRCWQHKDGTLDNKSSENVQTSANVT</sequence>
<gene>
    <name evidence="2" type="ORF">ERUC_LOCUS12757</name>
</gene>
<dbReference type="InterPro" id="IPR038909">
    <property type="entry name" value="Effector_transcript"/>
</dbReference>
<keyword evidence="3" id="KW-1185">Reference proteome</keyword>
<name>A0ABC8JNG9_ERUVS</name>
<proteinExistence type="predicted"/>
<feature type="compositionally biased region" description="Polar residues" evidence="1">
    <location>
        <begin position="41"/>
        <end position="52"/>
    </location>
</feature>
<dbReference type="PANTHER" id="PTHR35133:SF4">
    <property type="entry name" value="PROTEIN EFFECTOR OF TRANSCRIPTION 1"/>
    <property type="match status" value="1"/>
</dbReference>
<feature type="compositionally biased region" description="Polar residues" evidence="1">
    <location>
        <begin position="92"/>
        <end position="102"/>
    </location>
</feature>
<evidence type="ECO:0000256" key="1">
    <source>
        <dbReference type="SAM" id="MobiDB-lite"/>
    </source>
</evidence>